<dbReference type="InterPro" id="IPR018773">
    <property type="entry name" value="MeTrfase_reg_dom_prd"/>
</dbReference>
<keyword evidence="5" id="KW-1185">Reference proteome</keyword>
<reference evidence="4 5" key="1">
    <citation type="submission" date="2016-12" db="EMBL/GenBank/DDBJ databases">
        <title>Thioflexothrix psekupsii D3 genome sequencing and assembly.</title>
        <authorList>
            <person name="Fomenkov A."/>
            <person name="Vincze T."/>
            <person name="Grabovich M."/>
            <person name="Anton B.P."/>
            <person name="Dubinina G."/>
            <person name="Orlova M."/>
            <person name="Belousova E."/>
            <person name="Roberts R.J."/>
        </authorList>
    </citation>
    <scope>NUCLEOTIDE SEQUENCE [LARGE SCALE GENOMIC DNA]</scope>
    <source>
        <strain evidence="4">D3</strain>
    </source>
</reference>
<dbReference type="InterPro" id="IPR050723">
    <property type="entry name" value="CFA/CMAS"/>
</dbReference>
<organism evidence="4 5">
    <name type="scientific">Thioflexithrix psekupsensis</name>
    <dbReference type="NCBI Taxonomy" id="1570016"/>
    <lineage>
        <taxon>Bacteria</taxon>
        <taxon>Pseudomonadati</taxon>
        <taxon>Pseudomonadota</taxon>
        <taxon>Gammaproteobacteria</taxon>
        <taxon>Thiotrichales</taxon>
        <taxon>Thioflexithrix</taxon>
    </lineage>
</organism>
<dbReference type="SUPFAM" id="SSF53335">
    <property type="entry name" value="S-adenosyl-L-methionine-dependent methyltransferases"/>
    <property type="match status" value="1"/>
</dbReference>
<dbReference type="RefSeq" id="WP_086487625.1">
    <property type="nucleotide sequence ID" value="NZ_MSLT01000012.1"/>
</dbReference>
<dbReference type="Proteomes" id="UP000194798">
    <property type="component" value="Unassembled WGS sequence"/>
</dbReference>
<dbReference type="InterPro" id="IPR041698">
    <property type="entry name" value="Methyltransf_25"/>
</dbReference>
<evidence type="ECO:0000313" key="5">
    <source>
        <dbReference type="Proteomes" id="UP000194798"/>
    </source>
</evidence>
<dbReference type="AlphaFoldDB" id="A0A251X7T0"/>
<evidence type="ECO:0000259" key="1">
    <source>
        <dbReference type="Pfam" id="PF10119"/>
    </source>
</evidence>
<dbReference type="InterPro" id="IPR048976">
    <property type="entry name" value="WHD_PKMT"/>
</dbReference>
<evidence type="ECO:0000259" key="3">
    <source>
        <dbReference type="Pfam" id="PF21782"/>
    </source>
</evidence>
<dbReference type="Pfam" id="PF21782">
    <property type="entry name" value="WHD_PKMT"/>
    <property type="match status" value="1"/>
</dbReference>
<evidence type="ECO:0008006" key="6">
    <source>
        <dbReference type="Google" id="ProtNLM"/>
    </source>
</evidence>
<dbReference type="InterPro" id="IPR029063">
    <property type="entry name" value="SAM-dependent_MTases_sf"/>
</dbReference>
<gene>
    <name evidence="4" type="ORF">TPSD3_05715</name>
</gene>
<sequence>MSEQTYNELLYDCVLGYEFQPSELAIMSRLFGLNPPPVATARILDIGCGDGTHIIGVAQSLPNSHCVGIDYAANAIAIGQKTIDDIGLKNVTLHTANLCDLQVDLGQFDYITAHGFYSWVSEEVQQALLRFCQQHLSENGLVYLSYNTLPGWHAKNMVRDMMKHHVSPSQSLSEQAQSARQLIQFAAQLHQEGKNYYAQFLTDINAHLSGLPDSYIVHEYLAEENHPVYFQDFMRTVSSFQLNYVTDIEFKKYQHLQLKQFLEEQLQVRDALAQEQYVDFLFKREFRSSILCRQGITVAREPQLAVLENVYYAAELGYQVNPNQADTLTFNTAKGQRFDSNDSLLNAALSLLAEHYPRRLSFAELLQQACQRLNVFLDYATFSQQLLPHLWQLYLIDAISLYTEAQSPADVLSEYPVASPLARWQARQGKAVANLLCKTGELDPLALSLLAQLDGSKTKTDLIEGLVQQWQRGELNIGDPNAPQKITEEQARATLAPFVEQMLVGFLRNALLIA</sequence>
<feature type="domain" description="Methyltransferase regulatory" evidence="1">
    <location>
        <begin position="213"/>
        <end position="293"/>
    </location>
</feature>
<feature type="domain" description="PKMT C-terminal winged helix" evidence="3">
    <location>
        <begin position="414"/>
        <end position="511"/>
    </location>
</feature>
<dbReference type="CDD" id="cd02440">
    <property type="entry name" value="AdoMet_MTases"/>
    <property type="match status" value="1"/>
</dbReference>
<dbReference type="OrthoDB" id="323463at2"/>
<name>A0A251X7T0_9GAMM</name>
<evidence type="ECO:0000313" key="4">
    <source>
        <dbReference type="EMBL" id="OUD13844.1"/>
    </source>
</evidence>
<feature type="domain" description="Methyltransferase" evidence="2">
    <location>
        <begin position="43"/>
        <end position="140"/>
    </location>
</feature>
<dbReference type="Pfam" id="PF10119">
    <property type="entry name" value="MethyTransf_Reg"/>
    <property type="match status" value="1"/>
</dbReference>
<comment type="caution">
    <text evidence="4">The sequence shown here is derived from an EMBL/GenBank/DDBJ whole genome shotgun (WGS) entry which is preliminary data.</text>
</comment>
<dbReference type="Pfam" id="PF13649">
    <property type="entry name" value="Methyltransf_25"/>
    <property type="match status" value="1"/>
</dbReference>
<proteinExistence type="predicted"/>
<dbReference type="EMBL" id="MSLT01000012">
    <property type="protein sequence ID" value="OUD13844.1"/>
    <property type="molecule type" value="Genomic_DNA"/>
</dbReference>
<evidence type="ECO:0000259" key="2">
    <source>
        <dbReference type="Pfam" id="PF13649"/>
    </source>
</evidence>
<protein>
    <recommendedName>
        <fullName evidence="6">Methyltransferase domain-containing protein</fullName>
    </recommendedName>
</protein>
<dbReference type="PANTHER" id="PTHR43667:SF2">
    <property type="entry name" value="FATTY ACID C-METHYL TRANSFERASE"/>
    <property type="match status" value="1"/>
</dbReference>
<dbReference type="PANTHER" id="PTHR43667">
    <property type="entry name" value="CYCLOPROPANE-FATTY-ACYL-PHOSPHOLIPID SYNTHASE"/>
    <property type="match status" value="1"/>
</dbReference>
<accession>A0A251X7T0</accession>
<dbReference type="Gene3D" id="3.40.50.150">
    <property type="entry name" value="Vaccinia Virus protein VP39"/>
    <property type="match status" value="1"/>
</dbReference>